<dbReference type="PATRIC" id="fig|452.5.peg.2061"/>
<dbReference type="GO" id="GO:0000052">
    <property type="term" value="P:citrulline metabolic process"/>
    <property type="evidence" value="ECO:0007669"/>
    <property type="project" value="TreeGrafter"/>
</dbReference>
<gene>
    <name evidence="4" type="ORF">Lspi_1878</name>
</gene>
<dbReference type="GO" id="GO:0006525">
    <property type="term" value="P:arginine metabolic process"/>
    <property type="evidence" value="ECO:0007669"/>
    <property type="project" value="TreeGrafter"/>
</dbReference>
<dbReference type="EMBL" id="LNYX01000030">
    <property type="protein sequence ID" value="KTD62028.1"/>
    <property type="molecule type" value="Genomic_DNA"/>
</dbReference>
<feature type="active site" description="Nucleophile" evidence="3">
    <location>
        <position position="250"/>
    </location>
</feature>
<evidence type="ECO:0000256" key="1">
    <source>
        <dbReference type="ARBA" id="ARBA00008532"/>
    </source>
</evidence>
<dbReference type="SUPFAM" id="SSF55909">
    <property type="entry name" value="Pentein"/>
    <property type="match status" value="1"/>
</dbReference>
<feature type="active site" description="Proton donor" evidence="3">
    <location>
        <position position="162"/>
    </location>
</feature>
<dbReference type="GO" id="GO:0045429">
    <property type="term" value="P:positive regulation of nitric oxide biosynthetic process"/>
    <property type="evidence" value="ECO:0007669"/>
    <property type="project" value="TreeGrafter"/>
</dbReference>
<accession>A0A0W0YYT3</accession>
<name>A0A0W0YYT3_LEGSP</name>
<dbReference type="PANTHER" id="PTHR12737:SF9">
    <property type="entry name" value="DIMETHYLARGININASE"/>
    <property type="match status" value="1"/>
</dbReference>
<dbReference type="AlphaFoldDB" id="A0A0W0YYT3"/>
<dbReference type="GO" id="GO:0016597">
    <property type="term" value="F:amino acid binding"/>
    <property type="evidence" value="ECO:0007669"/>
    <property type="project" value="TreeGrafter"/>
</dbReference>
<evidence type="ECO:0000313" key="5">
    <source>
        <dbReference type="Proteomes" id="UP000054877"/>
    </source>
</evidence>
<comment type="similarity">
    <text evidence="1">Belongs to the DDAH family.</text>
</comment>
<dbReference type="STRING" id="452.Lspi_1878"/>
<comment type="caution">
    <text evidence="4">The sequence shown here is derived from an EMBL/GenBank/DDBJ whole genome shotgun (WGS) entry which is preliminary data.</text>
</comment>
<evidence type="ECO:0000256" key="2">
    <source>
        <dbReference type="ARBA" id="ARBA00022801"/>
    </source>
</evidence>
<protein>
    <submittedName>
        <fullName evidence="4">NG,NG-dimethylarginine dimethylaminohydrolase</fullName>
    </submittedName>
</protein>
<dbReference type="PANTHER" id="PTHR12737">
    <property type="entry name" value="DIMETHYLARGININE DIMETHYLAMINOHYDROLASE"/>
    <property type="match status" value="1"/>
</dbReference>
<dbReference type="Proteomes" id="UP000054877">
    <property type="component" value="Unassembled WGS sequence"/>
</dbReference>
<keyword evidence="2 4" id="KW-0378">Hydrolase</keyword>
<proteinExistence type="inferred from homology"/>
<organism evidence="4 5">
    <name type="scientific">Legionella spiritensis</name>
    <dbReference type="NCBI Taxonomy" id="452"/>
    <lineage>
        <taxon>Bacteria</taxon>
        <taxon>Pseudomonadati</taxon>
        <taxon>Pseudomonadota</taxon>
        <taxon>Gammaproteobacteria</taxon>
        <taxon>Legionellales</taxon>
        <taxon>Legionellaceae</taxon>
        <taxon>Legionella</taxon>
    </lineage>
</organism>
<dbReference type="Gene3D" id="3.75.10.10">
    <property type="entry name" value="L-arginine/glycine Amidinotransferase, Chain A"/>
    <property type="match status" value="1"/>
</dbReference>
<evidence type="ECO:0000256" key="3">
    <source>
        <dbReference type="PIRSR" id="PIRSR633199-1"/>
    </source>
</evidence>
<evidence type="ECO:0000313" key="4">
    <source>
        <dbReference type="EMBL" id="KTD62028.1"/>
    </source>
</evidence>
<dbReference type="OrthoDB" id="9790596at2"/>
<reference evidence="4 5" key="1">
    <citation type="submission" date="2015-11" db="EMBL/GenBank/DDBJ databases">
        <title>Genomic analysis of 38 Legionella species identifies large and diverse effector repertoires.</title>
        <authorList>
            <person name="Burstein D."/>
            <person name="Amaro F."/>
            <person name="Zusman T."/>
            <person name="Lifshitz Z."/>
            <person name="Cohen O."/>
            <person name="Gilbert J.A."/>
            <person name="Pupko T."/>
            <person name="Shuman H.A."/>
            <person name="Segal G."/>
        </authorList>
    </citation>
    <scope>NUCLEOTIDE SEQUENCE [LARGE SCALE GENOMIC DNA]</scope>
    <source>
        <strain evidence="4 5">Mt.St.Helens-9</strain>
    </source>
</reference>
<dbReference type="Pfam" id="PF19420">
    <property type="entry name" value="DDAH_eukar"/>
    <property type="match status" value="1"/>
</dbReference>
<dbReference type="GO" id="GO:0016403">
    <property type="term" value="F:dimethylargininase activity"/>
    <property type="evidence" value="ECO:0007669"/>
    <property type="project" value="TreeGrafter"/>
</dbReference>
<dbReference type="RefSeq" id="WP_058483800.1">
    <property type="nucleotide sequence ID" value="NZ_CAAAII010000008.1"/>
</dbReference>
<dbReference type="InterPro" id="IPR033199">
    <property type="entry name" value="DDAH-like"/>
</dbReference>
<keyword evidence="5" id="KW-1185">Reference proteome</keyword>
<sequence length="255" mass="28162">MYQQAIVRQPSPSLIDGITSVNFGKPDYNKALLQHRQYIEALRSCGVEVTVLPPDDSFPDSCFIEDPTLLTESLAILTRPGVSSRLGEVALNKAAVQSFYGDKIKEIHAPGTVEGGDVLRVDNHFYIGLSARTNHEGAKQLIKILDQAGYSASVVTLKHVLHLKTGVSYLDNGDLLVSGEFLHHPAFQHLKRHVIDEQENYAANCIFVNGTVLLPQGFPKTRRLIEQHLGYPVLEVDTGEFRKVDGGLSCLSLRF</sequence>